<dbReference type="EMBL" id="JAOTIF010000032">
    <property type="protein sequence ID" value="MCU7552341.1"/>
    <property type="molecule type" value="Genomic_DNA"/>
</dbReference>
<gene>
    <name evidence="3" type="ORF">OCK74_24695</name>
</gene>
<evidence type="ECO:0000313" key="3">
    <source>
        <dbReference type="EMBL" id="MCU7552341.1"/>
    </source>
</evidence>
<keyword evidence="4" id="KW-1185">Reference proteome</keyword>
<comment type="caution">
    <text evidence="3">The sequence shown here is derived from an EMBL/GenBank/DDBJ whole genome shotgun (WGS) entry which is preliminary data.</text>
</comment>
<dbReference type="Proteomes" id="UP001155483">
    <property type="component" value="Unassembled WGS sequence"/>
</dbReference>
<evidence type="ECO:0000256" key="1">
    <source>
        <dbReference type="SAM" id="MobiDB-lite"/>
    </source>
</evidence>
<keyword evidence="2" id="KW-1133">Transmembrane helix</keyword>
<keyword evidence="2" id="KW-0472">Membrane</keyword>
<dbReference type="RefSeq" id="WP_279299776.1">
    <property type="nucleotide sequence ID" value="NZ_JAOTIF010000032.1"/>
</dbReference>
<evidence type="ECO:0000256" key="2">
    <source>
        <dbReference type="SAM" id="Phobius"/>
    </source>
</evidence>
<dbReference type="AlphaFoldDB" id="A0A9X2XZL0"/>
<name>A0A9X2XZL0_9BACT</name>
<feature type="transmembrane region" description="Helical" evidence="2">
    <location>
        <begin position="60"/>
        <end position="79"/>
    </location>
</feature>
<keyword evidence="2" id="KW-0812">Transmembrane</keyword>
<sequence>MNQKTTYEQLITEKLDGTPVPDMAHTIWARIERQLDIDMPTDDGGTGTDPDPDSPSSSGWVEGAGLFVFVAALVTIFFINKNHKKSVQPIPSPVQNIHQPDSGQITPSKQGVIESGKFFNKENMEVEFKAPINATPFNNDRVTNKDTVAVILPTLIFEPFQPDTIQKVTTVVTPPVQQETVKPKRPRGVTGITDKDYRIVPDGKDSAKGQ</sequence>
<reference evidence="3" key="1">
    <citation type="submission" date="2022-09" db="EMBL/GenBank/DDBJ databases">
        <authorList>
            <person name="Yuan C."/>
            <person name="Ke Z."/>
        </authorList>
    </citation>
    <scope>NUCLEOTIDE SEQUENCE</scope>
    <source>
        <strain evidence="3">LB-8</strain>
    </source>
</reference>
<evidence type="ECO:0000313" key="4">
    <source>
        <dbReference type="Proteomes" id="UP001155483"/>
    </source>
</evidence>
<feature type="compositionally biased region" description="Basic and acidic residues" evidence="1">
    <location>
        <begin position="193"/>
        <end position="210"/>
    </location>
</feature>
<protein>
    <submittedName>
        <fullName evidence="3">Uncharacterized protein</fullName>
    </submittedName>
</protein>
<feature type="region of interest" description="Disordered" evidence="1">
    <location>
        <begin position="38"/>
        <end position="57"/>
    </location>
</feature>
<feature type="region of interest" description="Disordered" evidence="1">
    <location>
        <begin position="177"/>
        <end position="210"/>
    </location>
</feature>
<organism evidence="3 4">
    <name type="scientific">Paraflavisolibacter caeni</name>
    <dbReference type="NCBI Taxonomy" id="2982496"/>
    <lineage>
        <taxon>Bacteria</taxon>
        <taxon>Pseudomonadati</taxon>
        <taxon>Bacteroidota</taxon>
        <taxon>Chitinophagia</taxon>
        <taxon>Chitinophagales</taxon>
        <taxon>Chitinophagaceae</taxon>
        <taxon>Paraflavisolibacter</taxon>
    </lineage>
</organism>
<accession>A0A9X2XZL0</accession>
<proteinExistence type="predicted"/>
<reference evidence="3" key="2">
    <citation type="submission" date="2023-04" db="EMBL/GenBank/DDBJ databases">
        <title>Paracnuella aquatica gen. nov., sp. nov., a member of the family Chitinophagaceae isolated from a hot spring.</title>
        <authorList>
            <person name="Wang C."/>
        </authorList>
    </citation>
    <scope>NUCLEOTIDE SEQUENCE</scope>
    <source>
        <strain evidence="3">LB-8</strain>
    </source>
</reference>